<sequence>MADCSNDDTHLTGTGEDAIGADGGSTNYRRVVASRVASWWAVFIGLTVALSNQLGFSSAGEPAGAATHSGIRRSPEDVASPARREIDTPGHAAHAPDLDAGHPLLGVDPELLNSERRILQLLIVEGGRLPQSQVVERTRWSDSTISRTLCRMETQGRIRRFQLGSGKCVVLPQDDE</sequence>
<evidence type="ECO:0000256" key="1">
    <source>
        <dbReference type="SAM" id="MobiDB-lite"/>
    </source>
</evidence>
<protein>
    <recommendedName>
        <fullName evidence="2">DUF7343 domain-containing protein</fullName>
    </recommendedName>
</protein>
<dbReference type="EMBL" id="CSTE01000005">
    <property type="protein sequence ID" value="CQR52999.1"/>
    <property type="molecule type" value="Genomic_DNA"/>
</dbReference>
<dbReference type="Proteomes" id="UP000198902">
    <property type="component" value="Unassembled WGS sequence"/>
</dbReference>
<dbReference type="Pfam" id="PF24034">
    <property type="entry name" value="DUF7343"/>
    <property type="match status" value="1"/>
</dbReference>
<reference evidence="4" key="1">
    <citation type="submission" date="2015-03" db="EMBL/GenBank/DDBJ databases">
        <authorList>
            <person name="Urmite Genomes"/>
        </authorList>
    </citation>
    <scope>NUCLEOTIDE SEQUENCE [LARGE SCALE GENOMIC DNA]</scope>
    <source>
        <strain evidence="4">Arc-Hr</strain>
    </source>
</reference>
<dbReference type="AlphaFoldDB" id="A0A0D6JWC1"/>
<accession>A0A0D6JWC1</accession>
<dbReference type="InterPro" id="IPR036390">
    <property type="entry name" value="WH_DNA-bd_sf"/>
</dbReference>
<feature type="compositionally biased region" description="Basic and acidic residues" evidence="1">
    <location>
        <begin position="82"/>
        <end position="99"/>
    </location>
</feature>
<feature type="region of interest" description="Disordered" evidence="1">
    <location>
        <begin position="59"/>
        <end position="99"/>
    </location>
</feature>
<proteinExistence type="predicted"/>
<dbReference type="RefSeq" id="WP_226908789.1">
    <property type="nucleotide sequence ID" value="NZ_CABLRR010000005.1"/>
</dbReference>
<feature type="domain" description="DUF7343" evidence="2">
    <location>
        <begin position="111"/>
        <end position="172"/>
    </location>
</feature>
<evidence type="ECO:0000259" key="2">
    <source>
        <dbReference type="Pfam" id="PF24034"/>
    </source>
</evidence>
<dbReference type="InterPro" id="IPR036388">
    <property type="entry name" value="WH-like_DNA-bd_sf"/>
</dbReference>
<evidence type="ECO:0000313" key="3">
    <source>
        <dbReference type="EMBL" id="CQR52999.1"/>
    </source>
</evidence>
<dbReference type="Gene3D" id="1.10.10.10">
    <property type="entry name" value="Winged helix-like DNA-binding domain superfamily/Winged helix DNA-binding domain"/>
    <property type="match status" value="1"/>
</dbReference>
<organism evidence="3 4">
    <name type="scientific">Haloferax massiliensis</name>
    <dbReference type="NCBI Taxonomy" id="1476858"/>
    <lineage>
        <taxon>Archaea</taxon>
        <taxon>Methanobacteriati</taxon>
        <taxon>Methanobacteriota</taxon>
        <taxon>Stenosarchaea group</taxon>
        <taxon>Halobacteria</taxon>
        <taxon>Halobacteriales</taxon>
        <taxon>Haloferacaceae</taxon>
        <taxon>Haloferax</taxon>
    </lineage>
</organism>
<dbReference type="SUPFAM" id="SSF46785">
    <property type="entry name" value="Winged helix' DNA-binding domain"/>
    <property type="match status" value="1"/>
</dbReference>
<keyword evidence="4" id="KW-1185">Reference proteome</keyword>
<name>A0A0D6JWC1_9EURY</name>
<feature type="region of interest" description="Disordered" evidence="1">
    <location>
        <begin position="1"/>
        <end position="24"/>
    </location>
</feature>
<evidence type="ECO:0000313" key="4">
    <source>
        <dbReference type="Proteomes" id="UP000198902"/>
    </source>
</evidence>
<gene>
    <name evidence="3" type="ORF">BN996_03407</name>
</gene>
<dbReference type="InterPro" id="IPR055767">
    <property type="entry name" value="DUF7343"/>
</dbReference>